<feature type="domain" description="FHA" evidence="5">
    <location>
        <begin position="75"/>
        <end position="132"/>
    </location>
</feature>
<dbReference type="InterPro" id="IPR000253">
    <property type="entry name" value="FHA_dom"/>
</dbReference>
<feature type="coiled-coil region" evidence="4">
    <location>
        <begin position="3"/>
        <end position="38"/>
    </location>
</feature>
<organism evidence="6">
    <name type="scientific">Arion vulgaris</name>
    <dbReference type="NCBI Taxonomy" id="1028688"/>
    <lineage>
        <taxon>Eukaryota</taxon>
        <taxon>Metazoa</taxon>
        <taxon>Spiralia</taxon>
        <taxon>Lophotrochozoa</taxon>
        <taxon>Mollusca</taxon>
        <taxon>Gastropoda</taxon>
        <taxon>Heterobranchia</taxon>
        <taxon>Euthyneura</taxon>
        <taxon>Panpulmonata</taxon>
        <taxon>Eupulmonata</taxon>
        <taxon>Stylommatophora</taxon>
        <taxon>Helicina</taxon>
        <taxon>Arionoidea</taxon>
        <taxon>Arionidae</taxon>
        <taxon>Arion</taxon>
    </lineage>
</organism>
<evidence type="ECO:0000256" key="3">
    <source>
        <dbReference type="ARBA" id="ARBA00023175"/>
    </source>
</evidence>
<keyword evidence="3" id="KW-0505">Motor protein</keyword>
<keyword evidence="1" id="KW-0547">Nucleotide-binding</keyword>
<dbReference type="CDD" id="cd22709">
    <property type="entry name" value="FHA_KIF28P"/>
    <property type="match status" value="1"/>
</dbReference>
<feature type="non-terminal residue" evidence="6">
    <location>
        <position position="1"/>
    </location>
</feature>
<dbReference type="PANTHER" id="PTHR47117">
    <property type="entry name" value="STAR-RELATED LIPID TRANSFER PROTEIN 9"/>
    <property type="match status" value="1"/>
</dbReference>
<reference evidence="6" key="1">
    <citation type="submission" date="2014-12" db="EMBL/GenBank/DDBJ databases">
        <title>Insight into the proteome of Arion vulgaris.</title>
        <authorList>
            <person name="Aradska J."/>
            <person name="Bulat T."/>
            <person name="Smidak R."/>
            <person name="Sarate P."/>
            <person name="Gangsoo J."/>
            <person name="Sialana F."/>
            <person name="Bilban M."/>
            <person name="Lubec G."/>
        </authorList>
    </citation>
    <scope>NUCLEOTIDE SEQUENCE</scope>
    <source>
        <tissue evidence="6">Skin</tissue>
    </source>
</reference>
<sequence>ANQRELEEMKKSWEDRLKESQAVLSAELEAEKKNAEERKIIPHFWNLSEDSALTGMIIHFCREGTSKIGNKNAKAAPEILMNGLSIQKEHAIVTNKKGAVSVKPLSNAKILVNGKTINKEQDLHHNDRVQFGPNHLYVFHHPQDYAQLVKSGKKVNQPTYDSAQEELAKESGLMDNSKKSREDLILQEDLIQLLPMVREANAMSEELDR</sequence>
<keyword evidence="4" id="KW-0175">Coiled coil</keyword>
<gene>
    <name evidence="6" type="primary">ORF8766</name>
</gene>
<dbReference type="GO" id="GO:0005524">
    <property type="term" value="F:ATP binding"/>
    <property type="evidence" value="ECO:0007669"/>
    <property type="project" value="UniProtKB-KW"/>
</dbReference>
<dbReference type="AlphaFoldDB" id="A0A0B6Y0C3"/>
<proteinExistence type="predicted"/>
<accession>A0A0B6Y0C3</accession>
<keyword evidence="2" id="KW-0067">ATP-binding</keyword>
<dbReference type="Gene3D" id="2.60.200.20">
    <property type="match status" value="1"/>
</dbReference>
<evidence type="ECO:0000256" key="1">
    <source>
        <dbReference type="ARBA" id="ARBA00022741"/>
    </source>
</evidence>
<feature type="non-terminal residue" evidence="6">
    <location>
        <position position="209"/>
    </location>
</feature>
<protein>
    <recommendedName>
        <fullName evidence="5">FHA domain-containing protein</fullName>
    </recommendedName>
</protein>
<evidence type="ECO:0000313" key="6">
    <source>
        <dbReference type="EMBL" id="CEK49762.1"/>
    </source>
</evidence>
<dbReference type="Pfam" id="PF00498">
    <property type="entry name" value="FHA"/>
    <property type="match status" value="1"/>
</dbReference>
<dbReference type="EMBL" id="HACG01002897">
    <property type="protein sequence ID" value="CEK49762.1"/>
    <property type="molecule type" value="Transcribed_RNA"/>
</dbReference>
<dbReference type="FunFam" id="2.60.200.20:FF:000034">
    <property type="entry name" value="kinesin-like protein KIF28P"/>
    <property type="match status" value="1"/>
</dbReference>
<dbReference type="InterPro" id="IPR008984">
    <property type="entry name" value="SMAD_FHA_dom_sf"/>
</dbReference>
<evidence type="ECO:0000256" key="2">
    <source>
        <dbReference type="ARBA" id="ARBA00022840"/>
    </source>
</evidence>
<evidence type="ECO:0000259" key="5">
    <source>
        <dbReference type="Pfam" id="PF00498"/>
    </source>
</evidence>
<name>A0A0B6Y0C3_9EUPU</name>
<dbReference type="SUPFAM" id="SSF49879">
    <property type="entry name" value="SMAD/FHA domain"/>
    <property type="match status" value="1"/>
</dbReference>
<evidence type="ECO:0000256" key="4">
    <source>
        <dbReference type="SAM" id="Coils"/>
    </source>
</evidence>